<accession>E1X0Z3</accession>
<gene>
    <name evidence="2" type="ordered locus">BMS_1639</name>
</gene>
<proteinExistence type="predicted"/>
<dbReference type="STRING" id="862908.BMS_1639"/>
<protein>
    <recommendedName>
        <fullName evidence="4">Porin domain-containing protein</fullName>
    </recommendedName>
</protein>
<dbReference type="AlphaFoldDB" id="E1X0Z3"/>
<evidence type="ECO:0000256" key="1">
    <source>
        <dbReference type="SAM" id="SignalP"/>
    </source>
</evidence>
<dbReference type="SUPFAM" id="SSF56925">
    <property type="entry name" value="OMPA-like"/>
    <property type="match status" value="1"/>
</dbReference>
<dbReference type="KEGG" id="bmx:BMS_1639"/>
<sequence>MEPYVKKKLMIPLLLSTMTFSMASSAQEVEPIYLGDDFTIEYDAEVNTNLVDARANGTGINLEGSYVSLATEWREKVRLVLTGKLEEMFQNNDVQLNEDFDLGAFVSEAYIEIREVGGTPIAIIVGKQPIPFGQNVQAMPMFRSNPLVELQEIDEVYGLTVDLTEGLLGLFDQVEISAFESEAGDMEIGKIDGMSIRMSKMLTEQWLLTASHSRQGNDHLNSGTEKRTSIGLIGESEDGSLVGWVEGVLFSNNPEYPNSDFAITVGGQYQIAESTAVVVEYNYVEEELHQIGAGVKTELTRNLSVGAEVRYTNYVDQRDSDLSFGITFTYRFGNTGYSENENYLFGAE</sequence>
<keyword evidence="1" id="KW-0732">Signal</keyword>
<evidence type="ECO:0008006" key="4">
    <source>
        <dbReference type="Google" id="ProtNLM"/>
    </source>
</evidence>
<dbReference type="PATRIC" id="fig|862908.3.peg.1560"/>
<organism evidence="2 3">
    <name type="scientific">Halobacteriovorax marinus (strain ATCC BAA-682 / DSM 15412 / SJ)</name>
    <name type="common">Bacteriovorax marinus</name>
    <dbReference type="NCBI Taxonomy" id="862908"/>
    <lineage>
        <taxon>Bacteria</taxon>
        <taxon>Pseudomonadati</taxon>
        <taxon>Bdellovibrionota</taxon>
        <taxon>Bacteriovoracia</taxon>
        <taxon>Bacteriovoracales</taxon>
        <taxon>Halobacteriovoraceae</taxon>
        <taxon>Halobacteriovorax</taxon>
    </lineage>
</organism>
<feature type="chain" id="PRO_5003154657" description="Porin domain-containing protein" evidence="1">
    <location>
        <begin position="27"/>
        <end position="348"/>
    </location>
</feature>
<dbReference type="EMBL" id="FQ312005">
    <property type="protein sequence ID" value="CBW26482.1"/>
    <property type="molecule type" value="Genomic_DNA"/>
</dbReference>
<feature type="signal peptide" evidence="1">
    <location>
        <begin position="1"/>
        <end position="26"/>
    </location>
</feature>
<dbReference type="Proteomes" id="UP000008963">
    <property type="component" value="Chromosome"/>
</dbReference>
<name>E1X0Z3_HALMS</name>
<evidence type="ECO:0000313" key="2">
    <source>
        <dbReference type="EMBL" id="CBW26482.1"/>
    </source>
</evidence>
<evidence type="ECO:0000313" key="3">
    <source>
        <dbReference type="Proteomes" id="UP000008963"/>
    </source>
</evidence>
<dbReference type="InterPro" id="IPR011250">
    <property type="entry name" value="OMP/PagP_B-barrel"/>
</dbReference>
<keyword evidence="3" id="KW-1185">Reference proteome</keyword>
<dbReference type="HOGENOM" id="CLU_796368_0_0_7"/>
<reference evidence="3" key="1">
    <citation type="journal article" date="2013" name="ISME J.">
        <title>A small predatory core genome in the divergent marine Bacteriovorax marinus SJ and the terrestrial Bdellovibrio bacteriovorus.</title>
        <authorList>
            <person name="Crossman L.C."/>
            <person name="Chen H."/>
            <person name="Cerdeno-Tarraga A.M."/>
            <person name="Brooks K."/>
            <person name="Quail M.A."/>
            <person name="Pineiro S.A."/>
            <person name="Hobley L."/>
            <person name="Sockett R.E."/>
            <person name="Bentley S.D."/>
            <person name="Parkhill J."/>
            <person name="Williams H.N."/>
            <person name="Stine O.C."/>
        </authorList>
    </citation>
    <scope>NUCLEOTIDE SEQUENCE [LARGE SCALE GENOMIC DNA]</scope>
    <source>
        <strain evidence="3">ATCC BAA-682 / DSM 15412 / SJ</strain>
    </source>
</reference>